<feature type="compositionally biased region" description="Basic and acidic residues" evidence="1">
    <location>
        <begin position="58"/>
        <end position="68"/>
    </location>
</feature>
<protein>
    <submittedName>
        <fullName evidence="2">Uncharacterized protein</fullName>
    </submittedName>
</protein>
<feature type="region of interest" description="Disordered" evidence="1">
    <location>
        <begin position="45"/>
        <end position="68"/>
    </location>
</feature>
<organism evidence="2 3">
    <name type="scientific">Paenibacillus pabuli</name>
    <dbReference type="NCBI Taxonomy" id="1472"/>
    <lineage>
        <taxon>Bacteria</taxon>
        <taxon>Bacillati</taxon>
        <taxon>Bacillota</taxon>
        <taxon>Bacilli</taxon>
        <taxon>Bacillales</taxon>
        <taxon>Paenibacillaceae</taxon>
        <taxon>Paenibacillus</taxon>
    </lineage>
</organism>
<dbReference type="EMBL" id="QGTZ01000003">
    <property type="protein sequence ID" value="PWW43170.1"/>
    <property type="molecule type" value="Genomic_DNA"/>
</dbReference>
<evidence type="ECO:0000313" key="3">
    <source>
        <dbReference type="Proteomes" id="UP000247078"/>
    </source>
</evidence>
<accession>A0A855YD23</accession>
<evidence type="ECO:0000256" key="1">
    <source>
        <dbReference type="SAM" id="MobiDB-lite"/>
    </source>
</evidence>
<dbReference type="OrthoDB" id="9867276at2"/>
<gene>
    <name evidence="2" type="ORF">DET56_103218</name>
</gene>
<proteinExistence type="predicted"/>
<name>A0A855YD23_9BACL</name>
<dbReference type="AlphaFoldDB" id="A0A855YD23"/>
<comment type="caution">
    <text evidence="2">The sequence shown here is derived from an EMBL/GenBank/DDBJ whole genome shotgun (WGS) entry which is preliminary data.</text>
</comment>
<dbReference type="Proteomes" id="UP000247078">
    <property type="component" value="Unassembled WGS sequence"/>
</dbReference>
<evidence type="ECO:0000313" key="2">
    <source>
        <dbReference type="EMBL" id="PWW43170.1"/>
    </source>
</evidence>
<sequence>MSPVHDREPAVGASRLTVFHELALEKCGDYTILQPSEVTLGIRNGNPHRLTAVTGPKGVDDEARSSAN</sequence>
<reference evidence="2 3" key="1">
    <citation type="submission" date="2018-05" db="EMBL/GenBank/DDBJ databases">
        <title>Freshwater and sediment microbial communities from various areas in North America, analyzing microbe dynamics in response to fracking.</title>
        <authorList>
            <person name="Lamendella R."/>
        </authorList>
    </citation>
    <scope>NUCLEOTIDE SEQUENCE [LARGE SCALE GENOMIC DNA]</scope>
    <source>
        <strain evidence="2 3">DB-3</strain>
    </source>
</reference>